<evidence type="ECO:0000313" key="5">
    <source>
        <dbReference type="Proteomes" id="UP000660070"/>
    </source>
</evidence>
<evidence type="ECO:0000313" key="4">
    <source>
        <dbReference type="EMBL" id="MBF8455954.1"/>
    </source>
</evidence>
<evidence type="ECO:0000256" key="1">
    <source>
        <dbReference type="ARBA" id="ARBA00022690"/>
    </source>
</evidence>
<keyword evidence="1 4" id="KW-0646">Protease inhibitor</keyword>
<dbReference type="InterPro" id="IPR018990">
    <property type="entry name" value="Prot_inh_I42_chagasin"/>
</dbReference>
<dbReference type="GO" id="GO:0030414">
    <property type="term" value="F:peptidase inhibitor activity"/>
    <property type="evidence" value="ECO:0007669"/>
    <property type="project" value="UniProtKB-KW"/>
</dbReference>
<dbReference type="RefSeq" id="WP_196078508.1">
    <property type="nucleotide sequence ID" value="NZ_JADPVI010000001.1"/>
</dbReference>
<keyword evidence="5" id="KW-1185">Reference proteome</keyword>
<name>A0ABS0F8B4_9FLAO</name>
<dbReference type="Pfam" id="PF09394">
    <property type="entry name" value="Inhibitor_I42"/>
    <property type="match status" value="1"/>
</dbReference>
<reference evidence="4 5" key="1">
    <citation type="submission" date="2020-11" db="EMBL/GenBank/DDBJ databases">
        <title>Kaistella gelatinilytica sp. nov., a flavobacterium isolated from Antarctic Soil.</title>
        <authorList>
            <person name="Li J."/>
        </authorList>
    </citation>
    <scope>NUCLEOTIDE SEQUENCE [LARGE SCALE GENOMIC DNA]</scope>
    <source>
        <strain evidence="4 5">G5-32</strain>
    </source>
</reference>
<protein>
    <submittedName>
        <fullName evidence="4">Protease inhibitor I42 family protein</fullName>
    </submittedName>
</protein>
<keyword evidence="2" id="KW-0789">Thiol protease inhibitor</keyword>
<dbReference type="SUPFAM" id="SSF141066">
    <property type="entry name" value="ICP-like"/>
    <property type="match status" value="1"/>
</dbReference>
<proteinExistence type="predicted"/>
<organism evidence="4 5">
    <name type="scientific">Kaistella gelatinilytica</name>
    <dbReference type="NCBI Taxonomy" id="2787636"/>
    <lineage>
        <taxon>Bacteria</taxon>
        <taxon>Pseudomonadati</taxon>
        <taxon>Bacteroidota</taxon>
        <taxon>Flavobacteriia</taxon>
        <taxon>Flavobacteriales</taxon>
        <taxon>Weeksellaceae</taxon>
        <taxon>Chryseobacterium group</taxon>
        <taxon>Kaistella</taxon>
    </lineage>
</organism>
<comment type="caution">
    <text evidence="4">The sequence shown here is derived from an EMBL/GenBank/DDBJ whole genome shotgun (WGS) entry which is preliminary data.</text>
</comment>
<evidence type="ECO:0000256" key="2">
    <source>
        <dbReference type="ARBA" id="ARBA00022704"/>
    </source>
</evidence>
<dbReference type="Gene3D" id="2.60.40.2020">
    <property type="match status" value="1"/>
</dbReference>
<sequence>MSLQSTYKMKVDEHLTLSLTSLSTAGYLWSYDIENKDIIEIKRVENLNSKPDDAVGRSADENFEVIGKNTGTTKVVFSQRRPWETDGASNSEKTITFTVE</sequence>
<dbReference type="EMBL" id="JADPVI010000001">
    <property type="protein sequence ID" value="MBF8455954.1"/>
    <property type="molecule type" value="Genomic_DNA"/>
</dbReference>
<dbReference type="InterPro" id="IPR036331">
    <property type="entry name" value="Chagasin-like_sf"/>
</dbReference>
<feature type="domain" description="Proteinase inhibitor I42 chagasin" evidence="3">
    <location>
        <begin position="9"/>
        <end position="99"/>
    </location>
</feature>
<accession>A0ABS0F8B4</accession>
<dbReference type="Proteomes" id="UP000660070">
    <property type="component" value="Unassembled WGS sequence"/>
</dbReference>
<gene>
    <name evidence="4" type="ORF">IV494_02070</name>
</gene>
<evidence type="ECO:0000259" key="3">
    <source>
        <dbReference type="Pfam" id="PF09394"/>
    </source>
</evidence>